<dbReference type="Gene3D" id="1.10.287.470">
    <property type="entry name" value="Helix hairpin bin"/>
    <property type="match status" value="1"/>
</dbReference>
<dbReference type="PANTHER" id="PTHR30097">
    <property type="entry name" value="CATION EFFLUX SYSTEM PROTEIN CUSB"/>
    <property type="match status" value="1"/>
</dbReference>
<feature type="domain" description="CusB-like beta-barrel" evidence="4">
    <location>
        <begin position="224"/>
        <end position="296"/>
    </location>
</feature>
<dbReference type="Pfam" id="PF25954">
    <property type="entry name" value="Beta-barrel_RND_2"/>
    <property type="match status" value="1"/>
</dbReference>
<dbReference type="RefSeq" id="WP_144254797.1">
    <property type="nucleotide sequence ID" value="NZ_VJZT01000001.1"/>
</dbReference>
<evidence type="ECO:0000313" key="7">
    <source>
        <dbReference type="Proteomes" id="UP000316371"/>
    </source>
</evidence>
<evidence type="ECO:0000259" key="4">
    <source>
        <dbReference type="Pfam" id="PF25954"/>
    </source>
</evidence>
<dbReference type="InterPro" id="IPR058647">
    <property type="entry name" value="BSH_CzcB-like"/>
</dbReference>
<organism evidence="6 7">
    <name type="scientific">Flavobacterium restrictum</name>
    <dbReference type="NCBI Taxonomy" id="2594428"/>
    <lineage>
        <taxon>Bacteria</taxon>
        <taxon>Pseudomonadati</taxon>
        <taxon>Bacteroidota</taxon>
        <taxon>Flavobacteriia</taxon>
        <taxon>Flavobacteriales</taxon>
        <taxon>Flavobacteriaceae</taxon>
        <taxon>Flavobacterium</taxon>
    </lineage>
</organism>
<dbReference type="GO" id="GO:0016020">
    <property type="term" value="C:membrane"/>
    <property type="evidence" value="ECO:0007669"/>
    <property type="project" value="InterPro"/>
</dbReference>
<dbReference type="InterPro" id="IPR051909">
    <property type="entry name" value="MFP_Cation_Efflux"/>
</dbReference>
<evidence type="ECO:0000259" key="5">
    <source>
        <dbReference type="Pfam" id="PF25973"/>
    </source>
</evidence>
<comment type="similarity">
    <text evidence="1">Belongs to the membrane fusion protein (MFP) (TC 8.A.1) family.</text>
</comment>
<dbReference type="PANTHER" id="PTHR30097:SF4">
    <property type="entry name" value="SLR6042 PROTEIN"/>
    <property type="match status" value="1"/>
</dbReference>
<proteinExistence type="inferred from homology"/>
<evidence type="ECO:0000256" key="1">
    <source>
        <dbReference type="ARBA" id="ARBA00009477"/>
    </source>
</evidence>
<dbReference type="Gene3D" id="2.40.30.170">
    <property type="match status" value="1"/>
</dbReference>
<dbReference type="Proteomes" id="UP000316371">
    <property type="component" value="Unassembled WGS sequence"/>
</dbReference>
<feature type="domain" description="CzcB-like alpha-helical hairpin" evidence="3">
    <location>
        <begin position="110"/>
        <end position="168"/>
    </location>
</feature>
<dbReference type="InterPro" id="IPR006143">
    <property type="entry name" value="RND_pump_MFP"/>
</dbReference>
<sequence length="371" mass="41087">MKKIIYTFALASLFLACKDVKADKISTNDSSIIKVTTAQFKSLGMKTRNPIDYDFDVVVKASGRIDVPPENKAKVTAFLGGYVKKTTLLIGDKVTKGQALLTLESTDYLDIQKEYLDVAEQITFLKSEFERQKTLYDEKITSQKNYLKAESEYRRAKGMYQSLRAKLQLVNINPAQVEKGKLTTVVTIYAPISGSVSVMNAEVGMLISPTDVMLEIVNNADLHVELSVFEKDILQIKEGQKIKFKVPEASSELFDAEVHLVGKTIEGNDRTINVHGHLDANVTQRLLSGMFVEASIIVNSKKGMAVPTEAVLTENNKSFVLVLDTAKNGFTFKKVAVSLGIKSEKFVEMLPNKSINKKSVILTKGVFDIAN</sequence>
<accession>A0A553EDI4</accession>
<dbReference type="NCBIfam" id="TIGR01730">
    <property type="entry name" value="RND_mfp"/>
    <property type="match status" value="1"/>
</dbReference>
<keyword evidence="7" id="KW-1185">Reference proteome</keyword>
<dbReference type="Pfam" id="PF25893">
    <property type="entry name" value="HH_CzcB"/>
    <property type="match status" value="1"/>
</dbReference>
<evidence type="ECO:0000256" key="2">
    <source>
        <dbReference type="ARBA" id="ARBA00022448"/>
    </source>
</evidence>
<dbReference type="Gene3D" id="2.40.420.20">
    <property type="match status" value="1"/>
</dbReference>
<dbReference type="InterPro" id="IPR058648">
    <property type="entry name" value="HH_CzcB-like"/>
</dbReference>
<keyword evidence="2" id="KW-0813">Transport</keyword>
<dbReference type="GO" id="GO:0030313">
    <property type="term" value="C:cell envelope"/>
    <property type="evidence" value="ECO:0007669"/>
    <property type="project" value="TreeGrafter"/>
</dbReference>
<dbReference type="GO" id="GO:0022857">
    <property type="term" value="F:transmembrane transporter activity"/>
    <property type="evidence" value="ECO:0007669"/>
    <property type="project" value="InterPro"/>
</dbReference>
<dbReference type="OrthoDB" id="9814657at2"/>
<reference evidence="6 7" key="1">
    <citation type="submission" date="2019-07" db="EMBL/GenBank/DDBJ databases">
        <title>Novel species of Flavobacterium.</title>
        <authorList>
            <person name="Liu Q."/>
            <person name="Xin Y.-H."/>
        </authorList>
    </citation>
    <scope>NUCLEOTIDE SEQUENCE [LARGE SCALE GENOMIC DNA]</scope>
    <source>
        <strain evidence="6 7">LB1R34</strain>
    </source>
</reference>
<gene>
    <name evidence="6" type="ORF">FNW21_00655</name>
</gene>
<dbReference type="GO" id="GO:0060003">
    <property type="term" value="P:copper ion export"/>
    <property type="evidence" value="ECO:0007669"/>
    <property type="project" value="TreeGrafter"/>
</dbReference>
<evidence type="ECO:0000259" key="3">
    <source>
        <dbReference type="Pfam" id="PF25893"/>
    </source>
</evidence>
<protein>
    <submittedName>
        <fullName evidence="6">Efflux RND transporter periplasmic adaptor subunit</fullName>
    </submittedName>
</protein>
<dbReference type="AlphaFoldDB" id="A0A553EDI4"/>
<dbReference type="PROSITE" id="PS51257">
    <property type="entry name" value="PROKAR_LIPOPROTEIN"/>
    <property type="match status" value="1"/>
</dbReference>
<comment type="caution">
    <text evidence="6">The sequence shown here is derived from an EMBL/GenBank/DDBJ whole genome shotgun (WGS) entry which is preliminary data.</text>
</comment>
<dbReference type="GO" id="GO:0015679">
    <property type="term" value="P:plasma membrane copper ion transport"/>
    <property type="evidence" value="ECO:0007669"/>
    <property type="project" value="TreeGrafter"/>
</dbReference>
<dbReference type="Pfam" id="PF25973">
    <property type="entry name" value="BSH_CzcB"/>
    <property type="match status" value="1"/>
</dbReference>
<dbReference type="EMBL" id="VJZT01000001">
    <property type="protein sequence ID" value="TRX42873.1"/>
    <property type="molecule type" value="Genomic_DNA"/>
</dbReference>
<name>A0A553EDI4_9FLAO</name>
<dbReference type="InterPro" id="IPR058792">
    <property type="entry name" value="Beta-barrel_RND_2"/>
</dbReference>
<dbReference type="SUPFAM" id="SSF111369">
    <property type="entry name" value="HlyD-like secretion proteins"/>
    <property type="match status" value="1"/>
</dbReference>
<feature type="domain" description="CzcB-like barrel-sandwich hybrid" evidence="5">
    <location>
        <begin position="73"/>
        <end position="216"/>
    </location>
</feature>
<evidence type="ECO:0000313" key="6">
    <source>
        <dbReference type="EMBL" id="TRX42873.1"/>
    </source>
</evidence>